<keyword evidence="9" id="KW-1185">Reference proteome</keyword>
<comment type="caution">
    <text evidence="8">The sequence shown here is derived from an EMBL/GenBank/DDBJ whole genome shotgun (WGS) entry which is preliminary data.</text>
</comment>
<name>A0A8X7T4T4_9BASI</name>
<feature type="compositionally biased region" description="Basic residues" evidence="6">
    <location>
        <begin position="389"/>
        <end position="402"/>
    </location>
</feature>
<accession>A0A8X7T4T4</accession>
<evidence type="ECO:0000256" key="6">
    <source>
        <dbReference type="SAM" id="MobiDB-lite"/>
    </source>
</evidence>
<keyword evidence="4 7" id="KW-0472">Membrane</keyword>
<evidence type="ECO:0000256" key="7">
    <source>
        <dbReference type="SAM" id="Phobius"/>
    </source>
</evidence>
<feature type="compositionally biased region" description="Polar residues" evidence="6">
    <location>
        <begin position="282"/>
        <end position="299"/>
    </location>
</feature>
<feature type="compositionally biased region" description="Polar residues" evidence="6">
    <location>
        <begin position="172"/>
        <end position="181"/>
    </location>
</feature>
<dbReference type="GO" id="GO:0016020">
    <property type="term" value="C:membrane"/>
    <property type="evidence" value="ECO:0007669"/>
    <property type="project" value="UniProtKB-SubCell"/>
</dbReference>
<keyword evidence="5" id="KW-0175">Coiled coil</keyword>
<gene>
    <name evidence="8" type="ORF">A4X09_0g3447</name>
</gene>
<feature type="region of interest" description="Disordered" evidence="6">
    <location>
        <begin position="351"/>
        <end position="410"/>
    </location>
</feature>
<dbReference type="SMART" id="SM01396">
    <property type="entry name" value="BC10"/>
    <property type="match status" value="1"/>
</dbReference>
<dbReference type="Pfam" id="PF06726">
    <property type="entry name" value="BC10"/>
    <property type="match status" value="1"/>
</dbReference>
<proteinExistence type="predicted"/>
<comment type="subcellular location">
    <subcellularLocation>
        <location evidence="1">Membrane</location>
    </subcellularLocation>
</comment>
<reference evidence="8" key="2">
    <citation type="journal article" date="2019" name="IMA Fungus">
        <title>Genome sequencing and comparison of five Tilletia species to identify candidate genes for the detection of regulated species infecting wheat.</title>
        <authorList>
            <person name="Nguyen H.D.T."/>
            <person name="Sultana T."/>
            <person name="Kesanakurti P."/>
            <person name="Hambleton S."/>
        </authorList>
    </citation>
    <scope>NUCLEOTIDE SEQUENCE</scope>
    <source>
        <strain evidence="8">DAOMC 236422</strain>
    </source>
</reference>
<evidence type="ECO:0000256" key="5">
    <source>
        <dbReference type="SAM" id="Coils"/>
    </source>
</evidence>
<feature type="transmembrane region" description="Helical" evidence="7">
    <location>
        <begin position="6"/>
        <end position="31"/>
    </location>
</feature>
<keyword evidence="2 7" id="KW-0812">Transmembrane</keyword>
<evidence type="ECO:0000313" key="8">
    <source>
        <dbReference type="EMBL" id="KAE8268902.1"/>
    </source>
</evidence>
<dbReference type="PANTHER" id="PTHR13259">
    <property type="entry name" value="BLADDER CANCER 10 KD PROTEIN HOMOLOG"/>
    <property type="match status" value="1"/>
</dbReference>
<keyword evidence="3 7" id="KW-1133">Transmembrane helix</keyword>
<evidence type="ECO:0000256" key="3">
    <source>
        <dbReference type="ARBA" id="ARBA00022989"/>
    </source>
</evidence>
<feature type="region of interest" description="Disordered" evidence="6">
    <location>
        <begin position="140"/>
        <end position="181"/>
    </location>
</feature>
<feature type="compositionally biased region" description="Low complexity" evidence="6">
    <location>
        <begin position="200"/>
        <end position="216"/>
    </location>
</feature>
<feature type="region of interest" description="Disordered" evidence="6">
    <location>
        <begin position="194"/>
        <end position="231"/>
    </location>
</feature>
<feature type="compositionally biased region" description="Basic and acidic residues" evidence="6">
    <location>
        <begin position="369"/>
        <end position="388"/>
    </location>
</feature>
<dbReference type="AlphaFoldDB" id="A0A8X7T4T4"/>
<reference evidence="8" key="1">
    <citation type="submission" date="2016-04" db="EMBL/GenBank/DDBJ databases">
        <authorList>
            <person name="Nguyen H.D."/>
            <person name="Samba Siva P."/>
            <person name="Cullis J."/>
            <person name="Levesque C.A."/>
            <person name="Hambleton S."/>
        </authorList>
    </citation>
    <scope>NUCLEOTIDE SEQUENCE</scope>
    <source>
        <strain evidence="8">DAOMC 236422</strain>
    </source>
</reference>
<feature type="transmembrane region" description="Helical" evidence="7">
    <location>
        <begin position="38"/>
        <end position="56"/>
    </location>
</feature>
<evidence type="ECO:0000256" key="1">
    <source>
        <dbReference type="ARBA" id="ARBA00004370"/>
    </source>
</evidence>
<protein>
    <submittedName>
        <fullName evidence="8">Uncharacterized protein</fullName>
    </submittedName>
</protein>
<evidence type="ECO:0000256" key="2">
    <source>
        <dbReference type="ARBA" id="ARBA00022692"/>
    </source>
</evidence>
<evidence type="ECO:0000256" key="4">
    <source>
        <dbReference type="ARBA" id="ARBA00023136"/>
    </source>
</evidence>
<sequence>MYCLRWWIPLFLLPFPLAPPSFLILFIIAYVFHTRPCAYCAVIIVGLFISSCYWYLDLVPADAVLGGQGQQQEQQQQGVLNASAGGAADLGLLSGSGADEILASSGAAAAATLAQQVAMLATSLLTSGVKVRFESWRQKPVRLRSEGSGSGSGIAEPGSVGEQDSKTPEGGTPSTVSEQDASSIVWANIIHPLRRRDPTSSQSQSVEQSASSSAQEGNGGSVSGGVESSTSFAYTPDQQNLLARCPGSGRCWLDLSLMATHGLFSASPSYRLPRGGCRSMDGASSSVSGEGAQSPSSSAFPTLQELLEDAKRQIEEERAYQEDLQRKIDEEQAEVTEVVVAAEKEEAAVAAAEAAAAATDPAPSSSSSDKTRPVSRSKEDLKREERQSWARRLRSRSRKPAFRKADPEVDGEHARGTYWIGVPGTAVGAFFDFTLR</sequence>
<organism evidence="8 9">
    <name type="scientific">Tilletia walkeri</name>
    <dbReference type="NCBI Taxonomy" id="117179"/>
    <lineage>
        <taxon>Eukaryota</taxon>
        <taxon>Fungi</taxon>
        <taxon>Dikarya</taxon>
        <taxon>Basidiomycota</taxon>
        <taxon>Ustilaginomycotina</taxon>
        <taxon>Exobasidiomycetes</taxon>
        <taxon>Tilletiales</taxon>
        <taxon>Tilletiaceae</taxon>
        <taxon>Tilletia</taxon>
    </lineage>
</organism>
<feature type="coiled-coil region" evidence="5">
    <location>
        <begin position="303"/>
        <end position="334"/>
    </location>
</feature>
<dbReference type="EMBL" id="LWDG02000122">
    <property type="protein sequence ID" value="KAE8268902.1"/>
    <property type="molecule type" value="Genomic_DNA"/>
</dbReference>
<dbReference type="InterPro" id="IPR009598">
    <property type="entry name" value="BCALP"/>
</dbReference>
<dbReference type="PANTHER" id="PTHR13259:SF1">
    <property type="entry name" value="BLADDER CANCER-ASSOCIATED PROTEIN"/>
    <property type="match status" value="1"/>
</dbReference>
<feature type="region of interest" description="Disordered" evidence="6">
    <location>
        <begin position="277"/>
        <end position="299"/>
    </location>
</feature>
<dbReference type="Proteomes" id="UP000078113">
    <property type="component" value="Unassembled WGS sequence"/>
</dbReference>
<evidence type="ECO:0000313" key="9">
    <source>
        <dbReference type="Proteomes" id="UP000078113"/>
    </source>
</evidence>